<gene>
    <name evidence="1" type="ORF">ACFFH4_03805</name>
</gene>
<evidence type="ECO:0000313" key="2">
    <source>
        <dbReference type="Proteomes" id="UP001589833"/>
    </source>
</evidence>
<name>A0ABV6NC09_9BACI</name>
<reference evidence="1 2" key="1">
    <citation type="submission" date="2024-09" db="EMBL/GenBank/DDBJ databases">
        <authorList>
            <person name="Sun Q."/>
            <person name="Mori K."/>
        </authorList>
    </citation>
    <scope>NUCLEOTIDE SEQUENCE [LARGE SCALE GENOMIC DNA]</scope>
    <source>
        <strain evidence="1 2">NCAIM B.02301</strain>
    </source>
</reference>
<keyword evidence="2" id="KW-1185">Reference proteome</keyword>
<comment type="caution">
    <text evidence="1">The sequence shown here is derived from an EMBL/GenBank/DDBJ whole genome shotgun (WGS) entry which is preliminary data.</text>
</comment>
<dbReference type="EMBL" id="JBHLTR010000004">
    <property type="protein sequence ID" value="MFC0558171.1"/>
    <property type="molecule type" value="Genomic_DNA"/>
</dbReference>
<proteinExistence type="predicted"/>
<dbReference type="Proteomes" id="UP001589833">
    <property type="component" value="Unassembled WGS sequence"/>
</dbReference>
<organism evidence="1 2">
    <name type="scientific">Halalkalibacter alkalisediminis</name>
    <dbReference type="NCBI Taxonomy" id="935616"/>
    <lineage>
        <taxon>Bacteria</taxon>
        <taxon>Bacillati</taxon>
        <taxon>Bacillota</taxon>
        <taxon>Bacilli</taxon>
        <taxon>Bacillales</taxon>
        <taxon>Bacillaceae</taxon>
        <taxon>Halalkalibacter</taxon>
    </lineage>
</organism>
<dbReference type="RefSeq" id="WP_273841136.1">
    <property type="nucleotide sequence ID" value="NZ_JAQQWT010000003.1"/>
</dbReference>
<sequence>MKQSILFLMCLLSITGCDTLLTAGGGESERLREITLSENEQVIFSLLADELFYIEYMDRSKQFRSLEIGVDYFHYGELSEESGGITLAANNPDFETEDDRARFLFTMDWEASGDSPSVQGEMIIFYDSGTTGSSSYSFSRPTLEQGGRTRGYLLEQIDKIPYGEKLYVAYLAENVNSNSMKTFDLEQVTTPNDEYEHVYLYYVMVNQES</sequence>
<dbReference type="PROSITE" id="PS51257">
    <property type="entry name" value="PROKAR_LIPOPROTEIN"/>
    <property type="match status" value="1"/>
</dbReference>
<accession>A0ABV6NC09</accession>
<evidence type="ECO:0000313" key="1">
    <source>
        <dbReference type="EMBL" id="MFC0558171.1"/>
    </source>
</evidence>
<protein>
    <recommendedName>
        <fullName evidence="3">Lipoprotein</fullName>
    </recommendedName>
</protein>
<evidence type="ECO:0008006" key="3">
    <source>
        <dbReference type="Google" id="ProtNLM"/>
    </source>
</evidence>